<organism evidence="1 2">
    <name type="scientific">Bacillus mycoides</name>
    <dbReference type="NCBI Taxonomy" id="1405"/>
    <lineage>
        <taxon>Bacteria</taxon>
        <taxon>Bacillati</taxon>
        <taxon>Bacillota</taxon>
        <taxon>Bacilli</taxon>
        <taxon>Bacillales</taxon>
        <taxon>Bacillaceae</taxon>
        <taxon>Bacillus</taxon>
        <taxon>Bacillus cereus group</taxon>
    </lineage>
</organism>
<sequence length="160" mass="19120">MRDYAIHKNNLYRLNVSDNKLKLISNSNESIKYGFKELKFEQGFVSKVIYIKEVDINEVEMAYKLKYKVIYKEKEFVPWAIGKFILEINKITLGTSDEKEARNYGFEKMEQFVFKKEVPIQEVDALIEIKESILKFQNMDEKVTRIEQEDIRSYLKNLLK</sequence>
<accession>A0A1S9STC6</accession>
<dbReference type="AlphaFoldDB" id="A0A1S9STC6"/>
<dbReference type="Proteomes" id="UP000190696">
    <property type="component" value="Unassembled WGS sequence"/>
</dbReference>
<protein>
    <submittedName>
        <fullName evidence="1">Uncharacterized protein</fullName>
    </submittedName>
</protein>
<reference evidence="1 2" key="1">
    <citation type="submission" date="2017-01" db="EMBL/GenBank/DDBJ databases">
        <title>Bacillus cereus isolates.</title>
        <authorList>
            <person name="Beno S.M."/>
        </authorList>
    </citation>
    <scope>NUCLEOTIDE SEQUENCE [LARGE SCALE GENOMIC DNA]</scope>
    <source>
        <strain evidence="1 2">FSL W7-1108</strain>
    </source>
</reference>
<evidence type="ECO:0000313" key="1">
    <source>
        <dbReference type="EMBL" id="OOR00629.1"/>
    </source>
</evidence>
<proteinExistence type="predicted"/>
<evidence type="ECO:0000313" key="2">
    <source>
        <dbReference type="Proteomes" id="UP000190696"/>
    </source>
</evidence>
<dbReference type="EMBL" id="MUAI01000111">
    <property type="protein sequence ID" value="OOR00629.1"/>
    <property type="molecule type" value="Genomic_DNA"/>
</dbReference>
<dbReference type="RefSeq" id="WP_078177535.1">
    <property type="nucleotide sequence ID" value="NZ_JBCMNA010000075.1"/>
</dbReference>
<comment type="caution">
    <text evidence="1">The sequence shown here is derived from an EMBL/GenBank/DDBJ whole genome shotgun (WGS) entry which is preliminary data.</text>
</comment>
<gene>
    <name evidence="1" type="ORF">BW900_31150</name>
</gene>
<name>A0A1S9STC6_BACMY</name>